<keyword evidence="3" id="KW-1185">Reference proteome</keyword>
<evidence type="ECO:0000313" key="3">
    <source>
        <dbReference type="Proteomes" id="UP001344658"/>
    </source>
</evidence>
<protein>
    <submittedName>
        <fullName evidence="2">Recombinase family protein</fullName>
    </submittedName>
</protein>
<dbReference type="RefSeq" id="WP_330793588.1">
    <property type="nucleotide sequence ID" value="NZ_JAZEWV010000003.1"/>
</dbReference>
<feature type="domain" description="Resolvase/invertase-type recombinase catalytic" evidence="1">
    <location>
        <begin position="5"/>
        <end position="69"/>
    </location>
</feature>
<accession>A0ABU7P8P7</accession>
<gene>
    <name evidence="2" type="ORF">V2S66_06555</name>
</gene>
<dbReference type="InterPro" id="IPR050639">
    <property type="entry name" value="SSR_resolvase"/>
</dbReference>
<name>A0ABU7P8P7_9ACTN</name>
<evidence type="ECO:0000313" key="2">
    <source>
        <dbReference type="EMBL" id="MEE4541632.1"/>
    </source>
</evidence>
<dbReference type="PANTHER" id="PTHR30461">
    <property type="entry name" value="DNA-INVERTASE FROM LAMBDOID PROPHAGE"/>
    <property type="match status" value="1"/>
</dbReference>
<dbReference type="Proteomes" id="UP001344658">
    <property type="component" value="Unassembled WGS sequence"/>
</dbReference>
<reference evidence="2 3" key="1">
    <citation type="submission" date="2023-12" db="EMBL/GenBank/DDBJ databases">
        <title>Streptomyces sp. V4-01.</title>
        <authorList>
            <person name="Somphong A."/>
            <person name="Phongsopitanun W."/>
        </authorList>
    </citation>
    <scope>NUCLEOTIDE SEQUENCE [LARGE SCALE GENOMIC DNA]</scope>
    <source>
        <strain evidence="2 3">V4-01</strain>
    </source>
</reference>
<comment type="caution">
    <text evidence="2">The sequence shown here is derived from an EMBL/GenBank/DDBJ whole genome shotgun (WGS) entry which is preliminary data.</text>
</comment>
<dbReference type="SUPFAM" id="SSF53041">
    <property type="entry name" value="Resolvase-like"/>
    <property type="match status" value="1"/>
</dbReference>
<proteinExistence type="predicted"/>
<dbReference type="Gene3D" id="3.40.50.1390">
    <property type="entry name" value="Resolvase, N-terminal catalytic domain"/>
    <property type="match status" value="1"/>
</dbReference>
<dbReference type="InterPro" id="IPR006119">
    <property type="entry name" value="Resolv_N"/>
</dbReference>
<dbReference type="CDD" id="cd00338">
    <property type="entry name" value="Ser_Recombinase"/>
    <property type="match status" value="1"/>
</dbReference>
<dbReference type="PANTHER" id="PTHR30461:SF23">
    <property type="entry name" value="DNA RECOMBINASE-RELATED"/>
    <property type="match status" value="1"/>
</dbReference>
<dbReference type="InterPro" id="IPR036162">
    <property type="entry name" value="Resolvase-like_N_sf"/>
</dbReference>
<dbReference type="EMBL" id="JAZEWV010000003">
    <property type="protein sequence ID" value="MEE4541632.1"/>
    <property type="molecule type" value="Genomic_DNA"/>
</dbReference>
<dbReference type="Pfam" id="PF00239">
    <property type="entry name" value="Resolvase"/>
    <property type="match status" value="1"/>
</dbReference>
<sequence length="71" mass="7754">MRRRAAIYCRISRDRGGAGLDVAAGTRDCRTLCVRDGWDVVGVYPDDDVSAYSGAPRPQWQQLLAAVRGEG</sequence>
<evidence type="ECO:0000259" key="1">
    <source>
        <dbReference type="Pfam" id="PF00239"/>
    </source>
</evidence>
<organism evidence="2 3">
    <name type="scientific">Actinacidiphila polyblastidii</name>
    <dbReference type="NCBI Taxonomy" id="3110430"/>
    <lineage>
        <taxon>Bacteria</taxon>
        <taxon>Bacillati</taxon>
        <taxon>Actinomycetota</taxon>
        <taxon>Actinomycetes</taxon>
        <taxon>Kitasatosporales</taxon>
        <taxon>Streptomycetaceae</taxon>
        <taxon>Actinacidiphila</taxon>
    </lineage>
</organism>